<dbReference type="Gene3D" id="3.10.10.10">
    <property type="entry name" value="HIV Type 1 Reverse Transcriptase, subunit A, domain 1"/>
    <property type="match status" value="1"/>
</dbReference>
<dbReference type="Pfam" id="PF00078">
    <property type="entry name" value="RVT_1"/>
    <property type="match status" value="1"/>
</dbReference>
<keyword evidence="8 11" id="KW-0067">ATP-binding</keyword>
<feature type="compositionally biased region" description="Basic and acidic residues" evidence="13">
    <location>
        <begin position="9"/>
        <end position="19"/>
    </location>
</feature>
<dbReference type="InterPro" id="IPR000719">
    <property type="entry name" value="Prot_kinase_dom"/>
</dbReference>
<dbReference type="Gene3D" id="2.40.70.10">
    <property type="entry name" value="Acid Proteases"/>
    <property type="match status" value="1"/>
</dbReference>
<dbReference type="SUPFAM" id="SSF56672">
    <property type="entry name" value="DNA/RNA polymerases"/>
    <property type="match status" value="1"/>
</dbReference>
<dbReference type="SMART" id="SM00220">
    <property type="entry name" value="S_TKc"/>
    <property type="match status" value="1"/>
</dbReference>
<dbReference type="Gene3D" id="1.10.510.10">
    <property type="entry name" value="Transferase(Phosphotransferase) domain 1"/>
    <property type="match status" value="1"/>
</dbReference>
<keyword evidence="18" id="KW-1185">Reference proteome</keyword>
<reference evidence="17 18" key="1">
    <citation type="submission" date="2022-01" db="EMBL/GenBank/DDBJ databases">
        <title>A chromosomal length assembly of Cordylochernes scorpioides.</title>
        <authorList>
            <person name="Zeh D."/>
            <person name="Zeh J."/>
        </authorList>
    </citation>
    <scope>NUCLEOTIDE SEQUENCE [LARGE SCALE GENOMIC DNA]</scope>
    <source>
        <strain evidence="17">IN4F17</strain>
        <tissue evidence="17">Whole Body</tissue>
    </source>
</reference>
<dbReference type="InterPro" id="IPR043128">
    <property type="entry name" value="Rev_trsase/Diguanyl_cyclase"/>
</dbReference>
<dbReference type="InterPro" id="IPR036875">
    <property type="entry name" value="Znf_CCHC_sf"/>
</dbReference>
<dbReference type="Pfam" id="PF17917">
    <property type="entry name" value="RT_RNaseH"/>
    <property type="match status" value="1"/>
</dbReference>
<keyword evidence="10" id="KW-0862">Zinc</keyword>
<dbReference type="PANTHER" id="PTHR37984:SF5">
    <property type="entry name" value="PROTEIN NYNRIN-LIKE"/>
    <property type="match status" value="1"/>
</dbReference>
<keyword evidence="5 11" id="KW-0547">Nucleotide-binding</keyword>
<feature type="region of interest" description="Disordered" evidence="13">
    <location>
        <begin position="1"/>
        <end position="23"/>
    </location>
</feature>
<dbReference type="InterPro" id="IPR000477">
    <property type="entry name" value="RT_dom"/>
</dbReference>
<feature type="region of interest" description="Disordered" evidence="13">
    <location>
        <begin position="694"/>
        <end position="713"/>
    </location>
</feature>
<dbReference type="SUPFAM" id="SSF57756">
    <property type="entry name" value="Retrovirus zinc finger-like domains"/>
    <property type="match status" value="1"/>
</dbReference>
<evidence type="ECO:0000256" key="7">
    <source>
        <dbReference type="ARBA" id="ARBA00022801"/>
    </source>
</evidence>
<dbReference type="InterPro" id="IPR041373">
    <property type="entry name" value="RT_RNaseH"/>
</dbReference>
<evidence type="ECO:0000256" key="13">
    <source>
        <dbReference type="SAM" id="MobiDB-lite"/>
    </source>
</evidence>
<dbReference type="PROSITE" id="PS00108">
    <property type="entry name" value="PROTEIN_KINASE_ST"/>
    <property type="match status" value="1"/>
</dbReference>
<evidence type="ECO:0000256" key="1">
    <source>
        <dbReference type="ARBA" id="ARBA00012493"/>
    </source>
</evidence>
<dbReference type="Pfam" id="PF13650">
    <property type="entry name" value="Asp_protease_2"/>
    <property type="match status" value="1"/>
</dbReference>
<evidence type="ECO:0000256" key="12">
    <source>
        <dbReference type="SAM" id="Coils"/>
    </source>
</evidence>
<keyword evidence="2" id="KW-0808">Transferase</keyword>
<dbReference type="PROSITE" id="PS50878">
    <property type="entry name" value="RT_POL"/>
    <property type="match status" value="1"/>
</dbReference>
<keyword evidence="10" id="KW-0479">Metal-binding</keyword>
<keyword evidence="3" id="KW-0548">Nucleotidyltransferase</keyword>
<gene>
    <name evidence="17" type="ORF">LAZ67_13002069</name>
</gene>
<dbReference type="SUPFAM" id="SSF56112">
    <property type="entry name" value="Protein kinase-like (PK-like)"/>
    <property type="match status" value="1"/>
</dbReference>
<keyword evidence="4" id="KW-0540">Nuclease</keyword>
<dbReference type="InterPro" id="IPR050951">
    <property type="entry name" value="Retrovirus_Pol_polyprotein"/>
</dbReference>
<organism evidence="17 18">
    <name type="scientific">Cordylochernes scorpioides</name>
    <dbReference type="NCBI Taxonomy" id="51811"/>
    <lineage>
        <taxon>Eukaryota</taxon>
        <taxon>Metazoa</taxon>
        <taxon>Ecdysozoa</taxon>
        <taxon>Arthropoda</taxon>
        <taxon>Chelicerata</taxon>
        <taxon>Arachnida</taxon>
        <taxon>Pseudoscorpiones</taxon>
        <taxon>Cheliferoidea</taxon>
        <taxon>Chernetidae</taxon>
        <taxon>Cordylochernes</taxon>
    </lineage>
</organism>
<evidence type="ECO:0000313" key="17">
    <source>
        <dbReference type="EMBL" id="UYV75998.1"/>
    </source>
</evidence>
<evidence type="ECO:0000256" key="4">
    <source>
        <dbReference type="ARBA" id="ARBA00022722"/>
    </source>
</evidence>
<dbReference type="SMART" id="SM00343">
    <property type="entry name" value="ZnF_C2HC"/>
    <property type="match status" value="2"/>
</dbReference>
<evidence type="ECO:0000256" key="11">
    <source>
        <dbReference type="PROSITE-ProRule" id="PRU10141"/>
    </source>
</evidence>
<feature type="domain" description="Protein kinase" evidence="14">
    <location>
        <begin position="62"/>
        <end position="326"/>
    </location>
</feature>
<dbReference type="Pfam" id="PF00069">
    <property type="entry name" value="Pkinase"/>
    <property type="match status" value="1"/>
</dbReference>
<dbReference type="EMBL" id="CP092875">
    <property type="protein sequence ID" value="UYV75998.1"/>
    <property type="molecule type" value="Genomic_DNA"/>
</dbReference>
<protein>
    <recommendedName>
        <fullName evidence="1">RNA-directed DNA polymerase</fullName>
        <ecNumber evidence="1">2.7.7.49</ecNumber>
    </recommendedName>
</protein>
<dbReference type="PROSITE" id="PS50011">
    <property type="entry name" value="PROTEIN_KINASE_DOM"/>
    <property type="match status" value="1"/>
</dbReference>
<dbReference type="CDD" id="cd01647">
    <property type="entry name" value="RT_LTR"/>
    <property type="match status" value="1"/>
</dbReference>
<evidence type="ECO:0000256" key="9">
    <source>
        <dbReference type="ARBA" id="ARBA00022918"/>
    </source>
</evidence>
<dbReference type="SUPFAM" id="SSF50630">
    <property type="entry name" value="Acid proteases"/>
    <property type="match status" value="1"/>
</dbReference>
<keyword evidence="10" id="KW-0863">Zinc-finger</keyword>
<dbReference type="CDD" id="cd00303">
    <property type="entry name" value="retropepsin_like"/>
    <property type="match status" value="1"/>
</dbReference>
<evidence type="ECO:0000256" key="5">
    <source>
        <dbReference type="ARBA" id="ARBA00022741"/>
    </source>
</evidence>
<dbReference type="EC" id="2.7.7.49" evidence="1"/>
<keyword evidence="9" id="KW-0695">RNA-directed DNA polymerase</keyword>
<evidence type="ECO:0000259" key="16">
    <source>
        <dbReference type="PROSITE" id="PS50878"/>
    </source>
</evidence>
<dbReference type="PROSITE" id="PS50158">
    <property type="entry name" value="ZF_CCHC"/>
    <property type="match status" value="2"/>
</dbReference>
<name>A0ABY6L4U2_9ARAC</name>
<evidence type="ECO:0000259" key="14">
    <source>
        <dbReference type="PROSITE" id="PS50011"/>
    </source>
</evidence>
<accession>A0ABY6L4U2</accession>
<proteinExistence type="predicted"/>
<dbReference type="Gene3D" id="3.30.70.270">
    <property type="match status" value="2"/>
</dbReference>
<dbReference type="Proteomes" id="UP001235939">
    <property type="component" value="Chromosome 13"/>
</dbReference>
<feature type="domain" description="Reverse transcriptase" evidence="16">
    <location>
        <begin position="1128"/>
        <end position="1307"/>
    </location>
</feature>
<evidence type="ECO:0000256" key="10">
    <source>
        <dbReference type="PROSITE-ProRule" id="PRU00047"/>
    </source>
</evidence>
<evidence type="ECO:0000313" key="18">
    <source>
        <dbReference type="Proteomes" id="UP001235939"/>
    </source>
</evidence>
<keyword evidence="12" id="KW-0175">Coiled coil</keyword>
<evidence type="ECO:0000256" key="8">
    <source>
        <dbReference type="ARBA" id="ARBA00022840"/>
    </source>
</evidence>
<dbReference type="InterPro" id="IPR001878">
    <property type="entry name" value="Znf_CCHC"/>
</dbReference>
<feature type="region of interest" description="Disordered" evidence="13">
    <location>
        <begin position="1738"/>
        <end position="1763"/>
    </location>
</feature>
<evidence type="ECO:0000256" key="3">
    <source>
        <dbReference type="ARBA" id="ARBA00022695"/>
    </source>
</evidence>
<dbReference type="InterPro" id="IPR017441">
    <property type="entry name" value="Protein_kinase_ATP_BS"/>
</dbReference>
<dbReference type="Gene3D" id="3.30.200.20">
    <property type="entry name" value="Phosphorylase Kinase, domain 1"/>
    <property type="match status" value="1"/>
</dbReference>
<dbReference type="PANTHER" id="PTHR37984">
    <property type="entry name" value="PROTEIN CBG26694"/>
    <property type="match status" value="1"/>
</dbReference>
<dbReference type="PROSITE" id="PS00107">
    <property type="entry name" value="PROTEIN_KINASE_ATP"/>
    <property type="match status" value="1"/>
</dbReference>
<feature type="compositionally biased region" description="Low complexity" evidence="13">
    <location>
        <begin position="1739"/>
        <end position="1755"/>
    </location>
</feature>
<dbReference type="Gene3D" id="4.10.60.10">
    <property type="entry name" value="Zinc finger, CCHC-type"/>
    <property type="match status" value="1"/>
</dbReference>
<keyword evidence="7" id="KW-0378">Hydrolase</keyword>
<dbReference type="InterPro" id="IPR011009">
    <property type="entry name" value="Kinase-like_dom_sf"/>
</dbReference>
<evidence type="ECO:0000259" key="15">
    <source>
        <dbReference type="PROSITE" id="PS50158"/>
    </source>
</evidence>
<feature type="domain" description="CCHC-type" evidence="15">
    <location>
        <begin position="743"/>
        <end position="758"/>
    </location>
</feature>
<feature type="binding site" evidence="11">
    <location>
        <position position="91"/>
    </location>
    <ligand>
        <name>ATP</name>
        <dbReference type="ChEBI" id="CHEBI:30616"/>
    </ligand>
</feature>
<evidence type="ECO:0000256" key="6">
    <source>
        <dbReference type="ARBA" id="ARBA00022759"/>
    </source>
</evidence>
<dbReference type="InterPro" id="IPR008271">
    <property type="entry name" value="Ser/Thr_kinase_AS"/>
</dbReference>
<dbReference type="InterPro" id="IPR043502">
    <property type="entry name" value="DNA/RNA_pol_sf"/>
</dbReference>
<feature type="domain" description="CCHC-type" evidence="15">
    <location>
        <begin position="766"/>
        <end position="781"/>
    </location>
</feature>
<keyword evidence="6" id="KW-0255">Endonuclease</keyword>
<dbReference type="Pfam" id="PF00098">
    <property type="entry name" value="zf-CCHC"/>
    <property type="match status" value="1"/>
</dbReference>
<feature type="coiled-coil region" evidence="12">
    <location>
        <begin position="417"/>
        <end position="471"/>
    </location>
</feature>
<dbReference type="InterPro" id="IPR021109">
    <property type="entry name" value="Peptidase_aspartic_dom_sf"/>
</dbReference>
<dbReference type="CDD" id="cd09274">
    <property type="entry name" value="RNase_HI_RT_Ty3"/>
    <property type="match status" value="1"/>
</dbReference>
<sequence>MGKNSSKTKTSENAKEQRSKLPKAVRRFLNRFRRKIRKQEIKKEEETTGQDVIVEDCTLDSFETIKILGKGNFAEVSLVREKISNKIYAMKSITRHRHFDEDYQAEINVLEITRGRKFLIGLVTHFETVDMAYLVTDLVHGHDLLYYLEQVEKMSEDCARLYSAETAIALHFLHQHGIIHRDVKLENIILNFEGHIKLVDYGGCKFNIPGSTRRHMGTFVYMAPEIITGEQYNHAIDFWALGVVLYELLTGNNPFIAPEDCENEKTYVTQAILHKFIEIPRYLSYRAGSILRGFLKRNEKRGLEVAPTSDTPTSNYIHFITTHSAFLTWSGTWIYRNFESLKFISIEMVFYLYGSLRNHLFEVVDLFSDPRVCRFYKSKVRKCDLSKLAYELGEVVPPESRIVDLKRLILNSQSYEEEFAKQLLETLIEEREQTERAERERMEQTAQTEQAERIERERIEDRERIERKEQMVMEFELEKLRIQTTRGNNDTSRSTSNDAHYEIRKLMPKYESKDNDLSFYLILFERQAKRLGLDEDQWVFSLLGLLPYEMTQLIARETEEQSGDYRFVKRLLLKRYKLSPEQFRQKFEKHERSQKGSWRDFAFELRGYFNEWIEGMNVENFDALKDLSVTNQLKKKVPNVLRNHLIDDWTKLNNPDELADKLDEYENVRTEMGPPHWNAKHLIPPSFQQKSARFPNQSEVKETKQGTNVSGQDAARNEISETYPNTLRRMVNRAIRNDKGEPKCFNCNQFGHIARDCPAPRTTLTCRGCGQTGHKERNCTRPKEGLKVANLEVEGLETVPPDVYLKDVKIDNKETVKAMIDTGSSSCLMRESVARRISVDIEPDSTSLYGIGNQTAPAARTVGKTTVDLEIDGIVGREITVFIVNDDAQPYDLLIGRTWTDLPYVSFARIGKNLHIGYSSEFPFANLQEEIKSRRIELRATETVQLESDSINFTSAITDEVKDGYVLFTGVDDACVDSLLEVVDGKTTVPIISAGKGKLRVRKNQCVGRVELLNLDDIVVNLDVAEDSFQTKNEEKREGQDQMKRKRPILPEDINVNHSLTSKERQEILDVVNEYRDCFALGMEELGCTDVTKMDIKEVDGSKPVCLRPYKTTASEREAIREIVREWKDNGIVTETRSPYASPVLLVRKKTGDHRLVVDYRRLNIQTVKDKFPLPRIDDLLEGLRNAKFFTTLDLAHGYLQIPLTDKAKLKTAFITPDDTGQFERMIFGLANAPAEFQRLMHTVLGPLLNKKAFCYLDDVIIPAKDWREMIERLREVLERIRSAKLTLKPSKCEFGRREVEFLGYVISTGGLKPGPRKIKAIEEFPEPKNVHDIRRFLGLTNFFRRFVKDFARKAEPLSRLTKKGSQFEWKEEQRRSFGGLRKDLVEYPVLAHYNPELKTEVHCDASAEGLAGMVLQMDEDCKWRLVYCVSKKTTEAEKMYHSSKLELMAIVWTLDRLRQFLVGIKFTVVTDCQALVYMNAKKTTNPQIARWYNLIQEYDFEIRHKPGEKMAHVDGMSRAPVDDPRDTMEEIVEKNLEVCLTITLEEQILMIQHSDPELRDLIQIFRKDPCDRTVGEQNRINDYSYRRKSGRGARSRRYPPTQPTTFLQRKVQSRTIEIQEWPNLLIYWKNIQDVKYIISPRLFTTFCSRLAELNRNHTHRVDNIENAIVLRGTATPLQRLTTRTARRMLEPGLLSGAALTRACTFLPIQRIRPQPGSPASPVGPETCHWPTATGPVGRSGLSSWRPSPSSSGPLTCRAGSSGMTWRTTPWPSWHLPRPTSTNTSWSWSCGGSKKTLSWSGGGPYRDGGAFLTHKSL</sequence>
<evidence type="ECO:0000256" key="2">
    <source>
        <dbReference type="ARBA" id="ARBA00022679"/>
    </source>
</evidence>